<sequence>MKDERDDQTLDLLPSGKRRGRPPTGNALSPAAKQAAYRSRQREKTVTVTLNRPDCGELEIFLRNLRDGRTSTLAPEVVARLHEAVQSAWRGQLHTGNGDQI</sequence>
<dbReference type="AlphaFoldDB" id="A0A0S1GNC4"/>
<name>A0A0S1GNC4_AERSA</name>
<accession>A0A0S1GNC4</accession>
<evidence type="ECO:0000313" key="2">
    <source>
        <dbReference type="EMBL" id="ALK43955.1"/>
    </source>
</evidence>
<keyword evidence="2" id="KW-0614">Plasmid</keyword>
<dbReference type="EMBL" id="KT334395">
    <property type="protein sequence ID" value="ALK43955.1"/>
    <property type="molecule type" value="Genomic_DNA"/>
</dbReference>
<dbReference type="PATRIC" id="fig|80745.4.peg.1318"/>
<proteinExistence type="predicted"/>
<reference evidence="2" key="1">
    <citation type="submission" date="2015-07" db="EMBL/GenBank/DDBJ databases">
        <title>The mesophilic/psychrophilic dichotomy of Aeromonas salmonicida.</title>
        <authorList>
            <person name="Vincent A.T."/>
            <person name="Trudel M.V."/>
            <person name="Freschi L."/>
            <person name="Nagar V."/>
            <person name="Levesque R.C."/>
            <person name="Charette S.J."/>
        </authorList>
    </citation>
    <scope>NUCLEOTIDE SEQUENCE</scope>
    <source>
        <strain evidence="2">JF4097</strain>
        <plasmid evidence="2">pJF4097</plasmid>
    </source>
</reference>
<dbReference type="RefSeq" id="WP_058407223.1">
    <property type="nucleotide sequence ID" value="NZ_JZTI01000167.1"/>
</dbReference>
<organism evidence="2">
    <name type="scientific">Aeromonas salmonicida subsp. smithia</name>
    <dbReference type="NCBI Taxonomy" id="80745"/>
    <lineage>
        <taxon>Bacteria</taxon>
        <taxon>Pseudomonadati</taxon>
        <taxon>Pseudomonadota</taxon>
        <taxon>Gammaproteobacteria</taxon>
        <taxon>Aeromonadales</taxon>
        <taxon>Aeromonadaceae</taxon>
        <taxon>Aeromonas</taxon>
    </lineage>
</organism>
<feature type="region of interest" description="Disordered" evidence="1">
    <location>
        <begin position="1"/>
        <end position="45"/>
    </location>
</feature>
<protein>
    <submittedName>
        <fullName evidence="2">Uncharacterized protein</fullName>
    </submittedName>
</protein>
<evidence type="ECO:0000256" key="1">
    <source>
        <dbReference type="SAM" id="MobiDB-lite"/>
    </source>
</evidence>
<geneLocation type="plasmid" evidence="2">
    <name>pJF4097</name>
</geneLocation>